<dbReference type="GO" id="GO:0005886">
    <property type="term" value="C:plasma membrane"/>
    <property type="evidence" value="ECO:0007669"/>
    <property type="project" value="UniProtKB-SubCell"/>
</dbReference>
<evidence type="ECO:0000256" key="2">
    <source>
        <dbReference type="ARBA" id="ARBA00022448"/>
    </source>
</evidence>
<accession>A0A2R8AAA4</accession>
<keyword evidence="7 9" id="KW-0472">Membrane</keyword>
<dbReference type="Proteomes" id="UP000244932">
    <property type="component" value="Unassembled WGS sequence"/>
</dbReference>
<keyword evidence="5 9" id="KW-0812">Transmembrane</keyword>
<comment type="subcellular location">
    <subcellularLocation>
        <location evidence="1">Cell inner membrane</location>
        <topology evidence="1">Multi-pass membrane protein</topology>
    </subcellularLocation>
</comment>
<organism evidence="10 11">
    <name type="scientific">Pontivivens insulae</name>
    <dbReference type="NCBI Taxonomy" id="1639689"/>
    <lineage>
        <taxon>Bacteria</taxon>
        <taxon>Pseudomonadati</taxon>
        <taxon>Pseudomonadota</taxon>
        <taxon>Alphaproteobacteria</taxon>
        <taxon>Rhodobacterales</taxon>
        <taxon>Paracoccaceae</taxon>
        <taxon>Pontivivens</taxon>
    </lineage>
</organism>
<dbReference type="PANTHER" id="PTHR30574">
    <property type="entry name" value="INNER MEMBRANE PROTEIN YEDE"/>
    <property type="match status" value="1"/>
</dbReference>
<keyword evidence="4" id="KW-0997">Cell inner membrane</keyword>
<evidence type="ECO:0000313" key="11">
    <source>
        <dbReference type="Proteomes" id="UP000244932"/>
    </source>
</evidence>
<keyword evidence="11" id="KW-1185">Reference proteome</keyword>
<reference evidence="10 11" key="1">
    <citation type="submission" date="2018-03" db="EMBL/GenBank/DDBJ databases">
        <authorList>
            <person name="Keele B.F."/>
        </authorList>
    </citation>
    <scope>NUCLEOTIDE SEQUENCE [LARGE SCALE GENOMIC DNA]</scope>
    <source>
        <strain evidence="10 11">CeCT 8812</strain>
    </source>
</reference>
<dbReference type="EMBL" id="OMKW01000002">
    <property type="protein sequence ID" value="SPF29162.1"/>
    <property type="molecule type" value="Genomic_DNA"/>
</dbReference>
<feature type="transmembrane region" description="Helical" evidence="9">
    <location>
        <begin position="94"/>
        <end position="122"/>
    </location>
</feature>
<dbReference type="PANTHER" id="PTHR30574:SF1">
    <property type="entry name" value="SULPHUR TRANSPORT DOMAIN-CONTAINING PROTEIN"/>
    <property type="match status" value="1"/>
</dbReference>
<evidence type="ECO:0000256" key="4">
    <source>
        <dbReference type="ARBA" id="ARBA00022519"/>
    </source>
</evidence>
<gene>
    <name evidence="10" type="ORF">POI8812_01469</name>
</gene>
<dbReference type="AlphaFoldDB" id="A0A2R8AAA4"/>
<name>A0A2R8AAA4_9RHOB</name>
<dbReference type="OrthoDB" id="9814020at2"/>
<evidence type="ECO:0000256" key="9">
    <source>
        <dbReference type="SAM" id="Phobius"/>
    </source>
</evidence>
<feature type="transmembrane region" description="Helical" evidence="9">
    <location>
        <begin position="20"/>
        <end position="49"/>
    </location>
</feature>
<evidence type="ECO:0000256" key="8">
    <source>
        <dbReference type="ARBA" id="ARBA00035655"/>
    </source>
</evidence>
<dbReference type="Pfam" id="PF04143">
    <property type="entry name" value="Sulf_transp"/>
    <property type="match status" value="1"/>
</dbReference>
<evidence type="ECO:0008006" key="12">
    <source>
        <dbReference type="Google" id="ProtNLM"/>
    </source>
</evidence>
<keyword evidence="3" id="KW-1003">Cell membrane</keyword>
<sequence>METGVLTAFTPWASLGGGVLLGLSTVMLMALLGRIAGISGITAGAFALVPDGKGFLAEGGWRVAFVAGLVAAPMVMGVFGAGEIAQTVPDNLPLMAVAGVLVGLGAGLGSGCTSGHGVCGLARLSPRSLASVLTFMASGAVMVAVLRHGLGG</sequence>
<feature type="transmembrane region" description="Helical" evidence="9">
    <location>
        <begin position="61"/>
        <end position="82"/>
    </location>
</feature>
<keyword evidence="6 9" id="KW-1133">Transmembrane helix</keyword>
<proteinExistence type="inferred from homology"/>
<dbReference type="InterPro" id="IPR007272">
    <property type="entry name" value="Sulf_transp_TsuA/YedE"/>
</dbReference>
<feature type="transmembrane region" description="Helical" evidence="9">
    <location>
        <begin position="129"/>
        <end position="150"/>
    </location>
</feature>
<protein>
    <recommendedName>
        <fullName evidence="12">Sulphur transport domain-containing protein</fullName>
    </recommendedName>
</protein>
<comment type="similarity">
    <text evidence="8">Belongs to the TsuA/YedE (TC 9.B.102) family.</text>
</comment>
<evidence type="ECO:0000256" key="6">
    <source>
        <dbReference type="ARBA" id="ARBA00022989"/>
    </source>
</evidence>
<evidence type="ECO:0000313" key="10">
    <source>
        <dbReference type="EMBL" id="SPF29162.1"/>
    </source>
</evidence>
<evidence type="ECO:0000256" key="5">
    <source>
        <dbReference type="ARBA" id="ARBA00022692"/>
    </source>
</evidence>
<evidence type="ECO:0000256" key="1">
    <source>
        <dbReference type="ARBA" id="ARBA00004429"/>
    </source>
</evidence>
<evidence type="ECO:0000256" key="7">
    <source>
        <dbReference type="ARBA" id="ARBA00023136"/>
    </source>
</evidence>
<evidence type="ECO:0000256" key="3">
    <source>
        <dbReference type="ARBA" id="ARBA00022475"/>
    </source>
</evidence>
<keyword evidence="2" id="KW-0813">Transport</keyword>